<evidence type="ECO:0000256" key="1">
    <source>
        <dbReference type="ARBA" id="ARBA00007964"/>
    </source>
</evidence>
<dbReference type="InterPro" id="IPR003099">
    <property type="entry name" value="Prephen_DH"/>
</dbReference>
<protein>
    <submittedName>
        <fullName evidence="5">Prephenate dehydrogenase</fullName>
    </submittedName>
</protein>
<dbReference type="SUPFAM" id="SSF48179">
    <property type="entry name" value="6-phosphogluconate dehydrogenase C-terminal domain-like"/>
    <property type="match status" value="1"/>
</dbReference>
<evidence type="ECO:0000259" key="4">
    <source>
        <dbReference type="PROSITE" id="PS51176"/>
    </source>
</evidence>
<name>A0A928Q3Y4_9FIRM</name>
<dbReference type="SUPFAM" id="SSF51735">
    <property type="entry name" value="NAD(P)-binding Rossmann-fold domains"/>
    <property type="match status" value="1"/>
</dbReference>
<comment type="caution">
    <text evidence="5">The sequence shown here is derived from an EMBL/GenBank/DDBJ whole genome shotgun (WGS) entry which is preliminary data.</text>
</comment>
<dbReference type="RefSeq" id="WP_326840892.1">
    <property type="nucleotide sequence ID" value="NZ_JBKWRC010000003.1"/>
</dbReference>
<evidence type="ECO:0000256" key="2">
    <source>
        <dbReference type="ARBA" id="ARBA00023002"/>
    </source>
</evidence>
<comment type="similarity">
    <text evidence="1">Belongs to the prephenate/arogenate dehydrogenase family.</text>
</comment>
<keyword evidence="2" id="KW-0560">Oxidoreductase</keyword>
<dbReference type="GO" id="GO:0004665">
    <property type="term" value="F:prephenate dehydrogenase (NADP+) activity"/>
    <property type="evidence" value="ECO:0007669"/>
    <property type="project" value="InterPro"/>
</dbReference>
<sequence length="294" mass="31646">MQPTPHTGRRAPEKRNPDELDIVIVGLGLIGGSLAKALSRNRRHRITGVDQNPEVIRQALLCGAISAEADDGALARADLILLCCYPQACIDFVQKKGALLGGALVSDTCGVKGFICPRLTELARTFGFAFVGGHPMAGKEQNGFAASEAGLFEGASYLLIPCGAPDDAVALMEHLARSIGAARTLATTAEHHDEMIAFTSQVPHALACAYVMSPLCPGHPGYSAGSYRDVSRVARINETLWSELFLENREPLTREIDTLLGHLTEIRNAVAENDREALRGLLRQGREIKERLGE</sequence>
<dbReference type="InterPro" id="IPR046825">
    <property type="entry name" value="PDH_C"/>
</dbReference>
<feature type="domain" description="Prephenate/arogenate dehydrogenase" evidence="4">
    <location>
        <begin position="20"/>
        <end position="294"/>
    </location>
</feature>
<dbReference type="InterPro" id="IPR036291">
    <property type="entry name" value="NAD(P)-bd_dom_sf"/>
</dbReference>
<evidence type="ECO:0000256" key="3">
    <source>
        <dbReference type="ARBA" id="ARBA00029440"/>
    </source>
</evidence>
<evidence type="ECO:0000313" key="5">
    <source>
        <dbReference type="EMBL" id="MBE6834493.1"/>
    </source>
</evidence>
<accession>A0A928Q3Y4</accession>
<dbReference type="Pfam" id="PF20463">
    <property type="entry name" value="PDH_C"/>
    <property type="match status" value="1"/>
</dbReference>
<dbReference type="InterPro" id="IPR046826">
    <property type="entry name" value="PDH_N"/>
</dbReference>
<organism evidence="5 6">
    <name type="scientific">Faecalispora sporosphaeroides</name>
    <dbReference type="NCBI Taxonomy" id="1549"/>
    <lineage>
        <taxon>Bacteria</taxon>
        <taxon>Bacillati</taxon>
        <taxon>Bacillota</taxon>
        <taxon>Clostridia</taxon>
        <taxon>Eubacteriales</taxon>
        <taxon>Oscillospiraceae</taxon>
        <taxon>Faecalispora</taxon>
    </lineage>
</organism>
<gene>
    <name evidence="5" type="ORF">E7512_13120</name>
</gene>
<dbReference type="Gene3D" id="3.40.50.720">
    <property type="entry name" value="NAD(P)-binding Rossmann-like Domain"/>
    <property type="match status" value="1"/>
</dbReference>
<evidence type="ECO:0000313" key="6">
    <source>
        <dbReference type="Proteomes" id="UP000754750"/>
    </source>
</evidence>
<reference evidence="5" key="1">
    <citation type="submission" date="2019-04" db="EMBL/GenBank/DDBJ databases">
        <title>Evolution of Biomass-Degrading Anaerobic Consortia Revealed by Metagenomics.</title>
        <authorList>
            <person name="Peng X."/>
        </authorList>
    </citation>
    <scope>NUCLEOTIDE SEQUENCE</scope>
    <source>
        <strain evidence="5">SIG551</strain>
    </source>
</reference>
<dbReference type="InterPro" id="IPR008927">
    <property type="entry name" value="6-PGluconate_DH-like_C_sf"/>
</dbReference>
<dbReference type="PROSITE" id="PS51176">
    <property type="entry name" value="PDH_ADH"/>
    <property type="match status" value="1"/>
</dbReference>
<dbReference type="Gene3D" id="1.10.3660.10">
    <property type="entry name" value="6-phosphogluconate dehydrogenase C-terminal like domain"/>
    <property type="match status" value="1"/>
</dbReference>
<proteinExistence type="inferred from homology"/>
<dbReference type="AlphaFoldDB" id="A0A928Q3Y4"/>
<dbReference type="PANTHER" id="PTHR21363:SF0">
    <property type="entry name" value="PREPHENATE DEHYDROGENASE [NADP(+)]"/>
    <property type="match status" value="1"/>
</dbReference>
<dbReference type="Proteomes" id="UP000754750">
    <property type="component" value="Unassembled WGS sequence"/>
</dbReference>
<dbReference type="Pfam" id="PF02153">
    <property type="entry name" value="PDH_N"/>
    <property type="match status" value="1"/>
</dbReference>
<dbReference type="EMBL" id="SVNY01000007">
    <property type="protein sequence ID" value="MBE6834493.1"/>
    <property type="molecule type" value="Genomic_DNA"/>
</dbReference>
<dbReference type="PANTHER" id="PTHR21363">
    <property type="entry name" value="PREPHENATE DEHYDROGENASE"/>
    <property type="match status" value="1"/>
</dbReference>
<dbReference type="GO" id="GO:0070403">
    <property type="term" value="F:NAD+ binding"/>
    <property type="evidence" value="ECO:0007669"/>
    <property type="project" value="InterPro"/>
</dbReference>
<dbReference type="GO" id="GO:0006571">
    <property type="term" value="P:tyrosine biosynthetic process"/>
    <property type="evidence" value="ECO:0007669"/>
    <property type="project" value="InterPro"/>
</dbReference>
<dbReference type="InterPro" id="IPR050812">
    <property type="entry name" value="Preph/Arog_dehydrog"/>
</dbReference>
<dbReference type="GO" id="GO:0008977">
    <property type="term" value="F:prephenate dehydrogenase (NAD+) activity"/>
    <property type="evidence" value="ECO:0007669"/>
    <property type="project" value="InterPro"/>
</dbReference>
<comment type="pathway">
    <text evidence="3">Amino-acid biosynthesis.</text>
</comment>